<reference evidence="1 2" key="1">
    <citation type="submission" date="2023-06" db="EMBL/GenBank/DDBJ databases">
        <title>Identification and characterization of horizontal gene transfer across gut microbiota members of farm animals based on homology search.</title>
        <authorList>
            <person name="Schwarzerova J."/>
            <person name="Nykrynova M."/>
            <person name="Jureckova K."/>
            <person name="Cejkova D."/>
            <person name="Rychlik I."/>
        </authorList>
    </citation>
    <scope>NUCLEOTIDE SEQUENCE [LARGE SCALE GENOMIC DNA]</scope>
    <source>
        <strain evidence="1 2">ET39</strain>
    </source>
</reference>
<dbReference type="EMBL" id="JAUDCG010000050">
    <property type="protein sequence ID" value="MDM8157894.1"/>
    <property type="molecule type" value="Genomic_DNA"/>
</dbReference>
<name>A0ABT7UE40_9FIRM</name>
<dbReference type="SUPFAM" id="SSF52833">
    <property type="entry name" value="Thioredoxin-like"/>
    <property type="match status" value="1"/>
</dbReference>
<keyword evidence="2" id="KW-1185">Reference proteome</keyword>
<dbReference type="RefSeq" id="WP_289608336.1">
    <property type="nucleotide sequence ID" value="NZ_JAUDCG010000050.1"/>
</dbReference>
<organism evidence="1 2">
    <name type="scientific">Amedibacillus dolichus</name>
    <dbReference type="NCBI Taxonomy" id="31971"/>
    <lineage>
        <taxon>Bacteria</taxon>
        <taxon>Bacillati</taxon>
        <taxon>Bacillota</taxon>
        <taxon>Erysipelotrichia</taxon>
        <taxon>Erysipelotrichales</taxon>
        <taxon>Erysipelotrichaceae</taxon>
        <taxon>Amedibacillus</taxon>
    </lineage>
</organism>
<protein>
    <submittedName>
        <fullName evidence="1">Redoxin domain-containing protein</fullName>
    </submittedName>
</protein>
<reference evidence="1 2" key="3">
    <citation type="submission" date="2023-06" db="EMBL/GenBank/DDBJ databases">
        <authorList>
            <person name="Zeman M."/>
            <person name="Kubasova T."/>
            <person name="Jahodarova E."/>
            <person name="Nykrynova M."/>
            <person name="Rychlik I."/>
        </authorList>
    </citation>
    <scope>NUCLEOTIDE SEQUENCE [LARGE SCALE GENOMIC DNA]</scope>
    <source>
        <strain evidence="1 2">ET39</strain>
    </source>
</reference>
<sequence>MPTKKTPCIPTIILQQLPENKRSPYNSFHLVCFVDSVLIPSSARILALFKQYIPHFALLDCDVFFVSRDQKAVLERWQELAAFPLSIIADTDQRSYQELSLIQPKTTFGKVYDVIQKHAFLYDGTWQLQHRYRRITPDLPEKVLNDILSLRLT</sequence>
<comment type="caution">
    <text evidence="1">The sequence shown here is derived from an EMBL/GenBank/DDBJ whole genome shotgun (WGS) entry which is preliminary data.</text>
</comment>
<reference evidence="2" key="2">
    <citation type="submission" date="2023-06" db="EMBL/GenBank/DDBJ databases">
        <title>Identification and characterization of horizontal gene transfer across gut microbiota members of farm animals based on homology search.</title>
        <authorList>
            <person name="Zeman M."/>
            <person name="Kubasova T."/>
            <person name="Jahodarova E."/>
            <person name="Nykrynova M."/>
            <person name="Rychlik I."/>
        </authorList>
    </citation>
    <scope>NUCLEOTIDE SEQUENCE [LARGE SCALE GENOMIC DNA]</scope>
    <source>
        <strain evidence="2">ET39</strain>
    </source>
</reference>
<evidence type="ECO:0000313" key="1">
    <source>
        <dbReference type="EMBL" id="MDM8157894.1"/>
    </source>
</evidence>
<accession>A0ABT7UE40</accession>
<evidence type="ECO:0000313" key="2">
    <source>
        <dbReference type="Proteomes" id="UP001529340"/>
    </source>
</evidence>
<dbReference type="Proteomes" id="UP001529340">
    <property type="component" value="Unassembled WGS sequence"/>
</dbReference>
<dbReference type="Gene3D" id="3.40.30.10">
    <property type="entry name" value="Glutaredoxin"/>
    <property type="match status" value="1"/>
</dbReference>
<gene>
    <name evidence="1" type="ORF">QUV96_09615</name>
</gene>
<proteinExistence type="predicted"/>
<dbReference type="InterPro" id="IPR036249">
    <property type="entry name" value="Thioredoxin-like_sf"/>
</dbReference>